<keyword evidence="5" id="KW-1133">Transmembrane helix</keyword>
<keyword evidence="9" id="KW-0645">Protease</keyword>
<dbReference type="eggNOG" id="ENOG502QR67">
    <property type="taxonomic scope" value="Eukaryota"/>
</dbReference>
<evidence type="ECO:0000256" key="1">
    <source>
        <dbReference type="ARBA" id="ARBA00004448"/>
    </source>
</evidence>
<evidence type="ECO:0000256" key="4">
    <source>
        <dbReference type="ARBA" id="ARBA00022792"/>
    </source>
</evidence>
<keyword evidence="3" id="KW-0812">Transmembrane</keyword>
<evidence type="ECO:0000256" key="8">
    <source>
        <dbReference type="SAM" id="MobiDB-lite"/>
    </source>
</evidence>
<dbReference type="GO" id="GO:0008233">
    <property type="term" value="F:peptidase activity"/>
    <property type="evidence" value="ECO:0007669"/>
    <property type="project" value="UniProtKB-KW"/>
</dbReference>
<dbReference type="InterPro" id="IPR013911">
    <property type="entry name" value="i-AAA_Mgr1"/>
</dbReference>
<keyword evidence="10" id="KW-1185">Reference proteome</keyword>
<evidence type="ECO:0000256" key="2">
    <source>
        <dbReference type="ARBA" id="ARBA00009782"/>
    </source>
</evidence>
<keyword evidence="9" id="KW-0378">Hydrolase</keyword>
<organism evidence="10">
    <name type="scientific">Candida tenuis (strain ATCC 10573 / BCRC 21748 / CBS 615 / JCM 9827 / NBRC 10315 / NRRL Y-1498 / VKM Y-70)</name>
    <name type="common">Yeast</name>
    <name type="synonym">Yamadazyma tenuis</name>
    <dbReference type="NCBI Taxonomy" id="590646"/>
    <lineage>
        <taxon>Eukaryota</taxon>
        <taxon>Fungi</taxon>
        <taxon>Dikarya</taxon>
        <taxon>Ascomycota</taxon>
        <taxon>Saccharomycotina</taxon>
        <taxon>Pichiomycetes</taxon>
        <taxon>Debaryomycetaceae</taxon>
        <taxon>Yamadazyma</taxon>
    </lineage>
</organism>
<evidence type="ECO:0000256" key="6">
    <source>
        <dbReference type="ARBA" id="ARBA00023128"/>
    </source>
</evidence>
<comment type="similarity">
    <text evidence="2">Belongs to the MGR1 family.</text>
</comment>
<evidence type="ECO:0000313" key="9">
    <source>
        <dbReference type="EMBL" id="EGV60064.1"/>
    </source>
</evidence>
<keyword evidence="4" id="KW-0999">Mitochondrion inner membrane</keyword>
<dbReference type="AlphaFoldDB" id="G3BFN9"/>
<keyword evidence="6" id="KW-0496">Mitochondrion</keyword>
<proteinExistence type="inferred from homology"/>
<dbReference type="EMBL" id="GL996528">
    <property type="protein sequence ID" value="EGV60064.1"/>
    <property type="molecule type" value="Genomic_DNA"/>
</dbReference>
<evidence type="ECO:0000256" key="7">
    <source>
        <dbReference type="ARBA" id="ARBA00023136"/>
    </source>
</evidence>
<dbReference type="HOGENOM" id="CLU_871878_0_0_1"/>
<dbReference type="KEGG" id="cten:18249202"/>
<dbReference type="GO" id="GO:0006508">
    <property type="term" value="P:proteolysis"/>
    <property type="evidence" value="ECO:0007669"/>
    <property type="project" value="UniProtKB-KW"/>
</dbReference>
<protein>
    <submittedName>
        <fullName evidence="9">I-AAA protease complex subunit Mgr1</fullName>
    </submittedName>
</protein>
<dbReference type="GeneID" id="18249202"/>
<gene>
    <name evidence="9" type="ORF">CANTEDRAFT_126892</name>
</gene>
<feature type="region of interest" description="Disordered" evidence="8">
    <location>
        <begin position="1"/>
        <end position="27"/>
    </location>
</feature>
<keyword evidence="7" id="KW-0472">Membrane</keyword>
<dbReference type="Proteomes" id="UP000000707">
    <property type="component" value="Unassembled WGS sequence"/>
</dbReference>
<sequence>MGVYIPPNNNNGDQSGDQNGGNPRKPTPVELFLREKLNFGTNPSFGLHFWGPLVPPPDNRTALKALTAAQFFLGLGLISRSFALRSSRLLRNGRVPSWSLSFKKYTYGLVGLNLIFNSGLETTRLISPFDPWQQERQYYTDLALRNGQPVHWWFGPKNYVPMTIDAFVEEQFVTQAVHRLKSQNAQDLGQFSDTVQAAVVPPHPAAASRPILQISSISRLLDHEKFTQIYNNIRQENEAIANNLLTNQLKDESEINKGNRLDLMMEGKYQFVVDENYPKPPIVLGNRRLETDDDLDAVWDYYDPWAELQVETDISIRLIPPSRFGEEEDVDEVGEA</sequence>
<comment type="subcellular location">
    <subcellularLocation>
        <location evidence="1">Mitochondrion inner membrane</location>
        <topology evidence="1">Multi-pass membrane protein</topology>
    </subcellularLocation>
</comment>
<dbReference type="GO" id="GO:0005743">
    <property type="term" value="C:mitochondrial inner membrane"/>
    <property type="evidence" value="ECO:0007669"/>
    <property type="project" value="UniProtKB-SubCell"/>
</dbReference>
<dbReference type="OrthoDB" id="4087899at2759"/>
<reference evidence="9 10" key="1">
    <citation type="journal article" date="2011" name="Proc. Natl. Acad. Sci. U.S.A.">
        <title>Comparative genomics of xylose-fermenting fungi for enhanced biofuel production.</title>
        <authorList>
            <person name="Wohlbach D.J."/>
            <person name="Kuo A."/>
            <person name="Sato T.K."/>
            <person name="Potts K.M."/>
            <person name="Salamov A.A."/>
            <person name="LaButti K.M."/>
            <person name="Sun H."/>
            <person name="Clum A."/>
            <person name="Pangilinan J.L."/>
            <person name="Lindquist E.A."/>
            <person name="Lucas S."/>
            <person name="Lapidus A."/>
            <person name="Jin M."/>
            <person name="Gunawan C."/>
            <person name="Balan V."/>
            <person name="Dale B.E."/>
            <person name="Jeffries T.W."/>
            <person name="Zinkel R."/>
            <person name="Barry K.W."/>
            <person name="Grigoriev I.V."/>
            <person name="Gasch A.P."/>
        </authorList>
    </citation>
    <scope>NUCLEOTIDE SEQUENCE [LARGE SCALE GENOMIC DNA]</scope>
    <source>
        <strain evidence="10">ATCC 10573 / BCRC 21748 / CBS 615 / JCM 9827 / NBRC 10315 / NRRL Y-1498 / VKM Y-70</strain>
    </source>
</reference>
<accession>G3BFN9</accession>
<dbReference type="Pfam" id="PF08602">
    <property type="entry name" value="Mgr1"/>
    <property type="match status" value="2"/>
</dbReference>
<evidence type="ECO:0000313" key="10">
    <source>
        <dbReference type="Proteomes" id="UP000000707"/>
    </source>
</evidence>
<name>G3BFN9_CANTC</name>
<feature type="compositionally biased region" description="Low complexity" evidence="8">
    <location>
        <begin position="8"/>
        <end position="22"/>
    </location>
</feature>
<evidence type="ECO:0000256" key="3">
    <source>
        <dbReference type="ARBA" id="ARBA00022692"/>
    </source>
</evidence>
<evidence type="ECO:0000256" key="5">
    <source>
        <dbReference type="ARBA" id="ARBA00022989"/>
    </source>
</evidence>